<evidence type="ECO:0000256" key="3">
    <source>
        <dbReference type="ARBA" id="ARBA00022692"/>
    </source>
</evidence>
<accession>A0A395LIX9</accession>
<name>A0A395LIX9_9SPHN</name>
<comment type="caution">
    <text evidence="7">The sequence shown here is derived from an EMBL/GenBank/DDBJ whole genome shotgun (WGS) entry which is preliminary data.</text>
</comment>
<dbReference type="GO" id="GO:0005886">
    <property type="term" value="C:plasma membrane"/>
    <property type="evidence" value="ECO:0007669"/>
    <property type="project" value="UniProtKB-SubCell"/>
</dbReference>
<evidence type="ECO:0000256" key="6">
    <source>
        <dbReference type="SAM" id="Phobius"/>
    </source>
</evidence>
<evidence type="ECO:0000256" key="5">
    <source>
        <dbReference type="ARBA" id="ARBA00023136"/>
    </source>
</evidence>
<evidence type="ECO:0000313" key="8">
    <source>
        <dbReference type="Proteomes" id="UP000254101"/>
    </source>
</evidence>
<keyword evidence="3 6" id="KW-0812">Transmembrane</keyword>
<feature type="transmembrane region" description="Helical" evidence="6">
    <location>
        <begin position="128"/>
        <end position="152"/>
    </location>
</feature>
<dbReference type="OrthoDB" id="9781030at2"/>
<dbReference type="PANTHER" id="PTHR30213:SF0">
    <property type="entry name" value="UPF0761 MEMBRANE PROTEIN YIHY"/>
    <property type="match status" value="1"/>
</dbReference>
<feature type="transmembrane region" description="Helical" evidence="6">
    <location>
        <begin position="20"/>
        <end position="46"/>
    </location>
</feature>
<dbReference type="InterPro" id="IPR017039">
    <property type="entry name" value="Virul_fac_BrkB"/>
</dbReference>
<dbReference type="EMBL" id="QRBB01000001">
    <property type="protein sequence ID" value="RDS76681.1"/>
    <property type="molecule type" value="Genomic_DNA"/>
</dbReference>
<dbReference type="RefSeq" id="WP_115490906.1">
    <property type="nucleotide sequence ID" value="NZ_JACHWW010000001.1"/>
</dbReference>
<proteinExistence type="predicted"/>
<evidence type="ECO:0000313" key="7">
    <source>
        <dbReference type="EMBL" id="RDS76681.1"/>
    </source>
</evidence>
<sequence>MLKLLKRTWQGASQDNAGLVAAGVSYYAFLAMVPLLAVSVLLYGLVATPDVVARDVAALGRGLPESAASLIGDQLQSVTEANDDAKGLGLLIALAVALFGARNAARSVIGGLNVVFNAEEDRGFLKSNAIAVAITVGAVFALAIAGTAISLATALPGAAAPVASFALMFVVGMLGAGFLYRVAPNRPDPPWSAVLPGAALFSFVWVGATALFGSYVANIASYNATYGSLGAVVVLLTWFYLSAFLLMLGGEFVQARMEAD</sequence>
<dbReference type="PANTHER" id="PTHR30213">
    <property type="entry name" value="INNER MEMBRANE PROTEIN YHJD"/>
    <property type="match status" value="1"/>
</dbReference>
<reference evidence="7 8" key="1">
    <citation type="submission" date="2018-07" db="EMBL/GenBank/DDBJ databases">
        <title>Erythrobacter nanhaiensis sp. nov., a novel member of the genus Erythrobacter isolated from the South China Sea.</title>
        <authorList>
            <person name="Chen X."/>
            <person name="Liu J."/>
        </authorList>
    </citation>
    <scope>NUCLEOTIDE SEQUENCE [LARGE SCALE GENOMIC DNA]</scope>
    <source>
        <strain evidence="7 8">S-5</strain>
    </source>
</reference>
<dbReference type="AlphaFoldDB" id="A0A395LIX9"/>
<dbReference type="PIRSF" id="PIRSF035875">
    <property type="entry name" value="RNase_BN"/>
    <property type="match status" value="1"/>
</dbReference>
<comment type="subcellular location">
    <subcellularLocation>
        <location evidence="1">Cell membrane</location>
        <topology evidence="1">Multi-pass membrane protein</topology>
    </subcellularLocation>
</comment>
<feature type="transmembrane region" description="Helical" evidence="6">
    <location>
        <begin position="229"/>
        <end position="248"/>
    </location>
</feature>
<organism evidence="7 8">
    <name type="scientific">Alteriqipengyuania lutimaris</name>
    <dbReference type="NCBI Taxonomy" id="1538146"/>
    <lineage>
        <taxon>Bacteria</taxon>
        <taxon>Pseudomonadati</taxon>
        <taxon>Pseudomonadota</taxon>
        <taxon>Alphaproteobacteria</taxon>
        <taxon>Sphingomonadales</taxon>
        <taxon>Erythrobacteraceae</taxon>
        <taxon>Alteriqipengyuania</taxon>
    </lineage>
</organism>
<keyword evidence="5 6" id="KW-0472">Membrane</keyword>
<gene>
    <name evidence="7" type="ORF">DL238_03055</name>
</gene>
<keyword evidence="4 6" id="KW-1133">Transmembrane helix</keyword>
<feature type="transmembrane region" description="Helical" evidence="6">
    <location>
        <begin position="90"/>
        <end position="116"/>
    </location>
</feature>
<feature type="transmembrane region" description="Helical" evidence="6">
    <location>
        <begin position="158"/>
        <end position="180"/>
    </location>
</feature>
<keyword evidence="8" id="KW-1185">Reference proteome</keyword>
<evidence type="ECO:0000256" key="1">
    <source>
        <dbReference type="ARBA" id="ARBA00004651"/>
    </source>
</evidence>
<dbReference type="Proteomes" id="UP000254101">
    <property type="component" value="Unassembled WGS sequence"/>
</dbReference>
<dbReference type="NCBIfam" id="TIGR00765">
    <property type="entry name" value="yihY_not_rbn"/>
    <property type="match status" value="1"/>
</dbReference>
<feature type="transmembrane region" description="Helical" evidence="6">
    <location>
        <begin position="192"/>
        <end position="217"/>
    </location>
</feature>
<dbReference type="Pfam" id="PF03631">
    <property type="entry name" value="Virul_fac_BrkB"/>
    <property type="match status" value="1"/>
</dbReference>
<keyword evidence="2" id="KW-1003">Cell membrane</keyword>
<evidence type="ECO:0000256" key="2">
    <source>
        <dbReference type="ARBA" id="ARBA00022475"/>
    </source>
</evidence>
<protein>
    <submittedName>
        <fullName evidence="7">YihY/virulence factor BrkB family protein</fullName>
    </submittedName>
</protein>
<evidence type="ECO:0000256" key="4">
    <source>
        <dbReference type="ARBA" id="ARBA00022989"/>
    </source>
</evidence>